<feature type="transmembrane region" description="Helical" evidence="1">
    <location>
        <begin position="190"/>
        <end position="210"/>
    </location>
</feature>
<feature type="transmembrane region" description="Helical" evidence="1">
    <location>
        <begin position="53"/>
        <end position="73"/>
    </location>
</feature>
<keyword evidence="1" id="KW-0812">Transmembrane</keyword>
<organism evidence="2 3">
    <name type="scientific">Legionella lansingensis</name>
    <dbReference type="NCBI Taxonomy" id="45067"/>
    <lineage>
        <taxon>Bacteria</taxon>
        <taxon>Pseudomonadati</taxon>
        <taxon>Pseudomonadota</taxon>
        <taxon>Gammaproteobacteria</taxon>
        <taxon>Legionellales</taxon>
        <taxon>Legionellaceae</taxon>
        <taxon>Legionella</taxon>
    </lineage>
</organism>
<dbReference type="OrthoDB" id="5647763at2"/>
<feature type="transmembrane region" description="Helical" evidence="1">
    <location>
        <begin position="217"/>
        <end position="237"/>
    </location>
</feature>
<dbReference type="InterPro" id="IPR025333">
    <property type="entry name" value="DUF4239"/>
</dbReference>
<dbReference type="Proteomes" id="UP000054869">
    <property type="component" value="Unassembled WGS sequence"/>
</dbReference>
<dbReference type="EMBL" id="LNYI01000028">
    <property type="protein sequence ID" value="KTD22146.1"/>
    <property type="molecule type" value="Genomic_DNA"/>
</dbReference>
<accession>A0A0W0VPN1</accession>
<keyword evidence="1" id="KW-1133">Transmembrane helix</keyword>
<dbReference type="AlphaFoldDB" id="A0A0W0VPN1"/>
<evidence type="ECO:0000256" key="1">
    <source>
        <dbReference type="SAM" id="Phobius"/>
    </source>
</evidence>
<evidence type="ECO:0000313" key="3">
    <source>
        <dbReference type="Proteomes" id="UP000054869"/>
    </source>
</evidence>
<dbReference type="Pfam" id="PF14023">
    <property type="entry name" value="Bestrophin-like"/>
    <property type="match status" value="1"/>
</dbReference>
<dbReference type="RefSeq" id="WP_028372560.1">
    <property type="nucleotide sequence ID" value="NZ_CAAAJD010000003.1"/>
</dbReference>
<evidence type="ECO:0000313" key="2">
    <source>
        <dbReference type="EMBL" id="KTD22146.1"/>
    </source>
</evidence>
<keyword evidence="1" id="KW-0472">Membrane</keyword>
<reference evidence="2 3" key="1">
    <citation type="submission" date="2015-11" db="EMBL/GenBank/DDBJ databases">
        <title>Genomic analysis of 38 Legionella species identifies large and diverse effector repertoires.</title>
        <authorList>
            <person name="Burstein D."/>
            <person name="Amaro F."/>
            <person name="Zusman T."/>
            <person name="Lifshitz Z."/>
            <person name="Cohen O."/>
            <person name="Gilbert J.A."/>
            <person name="Pupko T."/>
            <person name="Shuman H.A."/>
            <person name="Segal G."/>
        </authorList>
    </citation>
    <scope>NUCLEOTIDE SEQUENCE [LARGE SCALE GENOMIC DNA]</scope>
    <source>
        <strain evidence="2 3">ATCC 49751</strain>
    </source>
</reference>
<protein>
    <recommendedName>
        <fullName evidence="4">DUF4239 domain-containing protein</fullName>
    </recommendedName>
</protein>
<evidence type="ECO:0008006" key="4">
    <source>
        <dbReference type="Google" id="ProtNLM"/>
    </source>
</evidence>
<dbReference type="eggNOG" id="ENOG50333WS">
    <property type="taxonomic scope" value="Bacteria"/>
</dbReference>
<comment type="caution">
    <text evidence="2">The sequence shown here is derived from an EMBL/GenBank/DDBJ whole genome shotgun (WGS) entry which is preliminary data.</text>
</comment>
<proteinExistence type="predicted"/>
<feature type="transmembrane region" description="Helical" evidence="1">
    <location>
        <begin position="12"/>
        <end position="32"/>
    </location>
</feature>
<dbReference type="PATRIC" id="fig|45067.4.peg.1475"/>
<name>A0A0W0VPN1_9GAMM</name>
<dbReference type="STRING" id="45067.Llan_1409"/>
<sequence length="260" mass="29303">MFRGLINLLPIWQIFLINLSILICISLLASYLGSILIPQETIDREYSRSTDSVLNIMGSGYGVFLGFVIIALWNHYLAVQKIIYEETDAISVIVRHLDVFPPKEASLLRKNIQAYVVAVRGDEWEKMREGKESEKAWTALQDLLLSFQDYTPQTPKEELFYRQSLSFLDKVLKQRRDRLMAAKSIINDELRTALILGAIVIIFLASLLKAKEGGMRIFANVCLAIVIGFNLTLAISFDFPFSGSISVGNSPFYEGVLATL</sequence>
<keyword evidence="3" id="KW-1185">Reference proteome</keyword>
<gene>
    <name evidence="2" type="ORF">Llan_1409</name>
</gene>